<dbReference type="AlphaFoldDB" id="K1RN34"/>
<dbReference type="InterPro" id="IPR016187">
    <property type="entry name" value="CTDL_fold"/>
</dbReference>
<dbReference type="HOGENOM" id="CLU_2640531_0_0_1"/>
<sequence length="77" mass="8676">MNLGFVRPDDSDILGNESCRFEIHTSLLPWGKAYQACKHRGLTLASFGDHGVFSSMKSFIESANEVYTSEFTWLTAR</sequence>
<evidence type="ECO:0000313" key="1">
    <source>
        <dbReference type="EMBL" id="EKC35811.1"/>
    </source>
</evidence>
<gene>
    <name evidence="1" type="ORF">CGI_10011207</name>
</gene>
<evidence type="ECO:0008006" key="2">
    <source>
        <dbReference type="Google" id="ProtNLM"/>
    </source>
</evidence>
<proteinExistence type="predicted"/>
<protein>
    <recommendedName>
        <fullName evidence="2">C-type lectin domain-containing protein</fullName>
    </recommendedName>
</protein>
<accession>K1RN34</accession>
<dbReference type="EMBL" id="JH818609">
    <property type="protein sequence ID" value="EKC35811.1"/>
    <property type="molecule type" value="Genomic_DNA"/>
</dbReference>
<dbReference type="InParanoid" id="K1RN34"/>
<organism evidence="1">
    <name type="scientific">Magallana gigas</name>
    <name type="common">Pacific oyster</name>
    <name type="synonym">Crassostrea gigas</name>
    <dbReference type="NCBI Taxonomy" id="29159"/>
    <lineage>
        <taxon>Eukaryota</taxon>
        <taxon>Metazoa</taxon>
        <taxon>Spiralia</taxon>
        <taxon>Lophotrochozoa</taxon>
        <taxon>Mollusca</taxon>
        <taxon>Bivalvia</taxon>
        <taxon>Autobranchia</taxon>
        <taxon>Pteriomorphia</taxon>
        <taxon>Ostreida</taxon>
        <taxon>Ostreoidea</taxon>
        <taxon>Ostreidae</taxon>
        <taxon>Magallana</taxon>
    </lineage>
</organism>
<name>K1RN34_MAGGI</name>
<reference evidence="1" key="1">
    <citation type="journal article" date="2012" name="Nature">
        <title>The oyster genome reveals stress adaptation and complexity of shell formation.</title>
        <authorList>
            <person name="Zhang G."/>
            <person name="Fang X."/>
            <person name="Guo X."/>
            <person name="Li L."/>
            <person name="Luo R."/>
            <person name="Xu F."/>
            <person name="Yang P."/>
            <person name="Zhang L."/>
            <person name="Wang X."/>
            <person name="Qi H."/>
            <person name="Xiong Z."/>
            <person name="Que H."/>
            <person name="Xie Y."/>
            <person name="Holland P.W."/>
            <person name="Paps J."/>
            <person name="Zhu Y."/>
            <person name="Wu F."/>
            <person name="Chen Y."/>
            <person name="Wang J."/>
            <person name="Peng C."/>
            <person name="Meng J."/>
            <person name="Yang L."/>
            <person name="Liu J."/>
            <person name="Wen B."/>
            <person name="Zhang N."/>
            <person name="Huang Z."/>
            <person name="Zhu Q."/>
            <person name="Feng Y."/>
            <person name="Mount A."/>
            <person name="Hedgecock D."/>
            <person name="Xu Z."/>
            <person name="Liu Y."/>
            <person name="Domazet-Loso T."/>
            <person name="Du Y."/>
            <person name="Sun X."/>
            <person name="Zhang S."/>
            <person name="Liu B."/>
            <person name="Cheng P."/>
            <person name="Jiang X."/>
            <person name="Li J."/>
            <person name="Fan D."/>
            <person name="Wang W."/>
            <person name="Fu W."/>
            <person name="Wang T."/>
            <person name="Wang B."/>
            <person name="Zhang J."/>
            <person name="Peng Z."/>
            <person name="Li Y."/>
            <person name="Li N."/>
            <person name="Wang J."/>
            <person name="Chen M."/>
            <person name="He Y."/>
            <person name="Tan F."/>
            <person name="Song X."/>
            <person name="Zheng Q."/>
            <person name="Huang R."/>
            <person name="Yang H."/>
            <person name="Du X."/>
            <person name="Chen L."/>
            <person name="Yang M."/>
            <person name="Gaffney P.M."/>
            <person name="Wang S."/>
            <person name="Luo L."/>
            <person name="She Z."/>
            <person name="Ming Y."/>
            <person name="Huang W."/>
            <person name="Zhang S."/>
            <person name="Huang B."/>
            <person name="Zhang Y."/>
            <person name="Qu T."/>
            <person name="Ni P."/>
            <person name="Miao G."/>
            <person name="Wang J."/>
            <person name="Wang Q."/>
            <person name="Steinberg C.E."/>
            <person name="Wang H."/>
            <person name="Li N."/>
            <person name="Qian L."/>
            <person name="Zhang G."/>
            <person name="Li Y."/>
            <person name="Yang H."/>
            <person name="Liu X."/>
            <person name="Wang J."/>
            <person name="Yin Y."/>
            <person name="Wang J."/>
        </authorList>
    </citation>
    <scope>NUCLEOTIDE SEQUENCE [LARGE SCALE GENOMIC DNA]</scope>
    <source>
        <strain evidence="1">05x7-T-G4-1.051#20</strain>
    </source>
</reference>
<dbReference type="SUPFAM" id="SSF56436">
    <property type="entry name" value="C-type lectin-like"/>
    <property type="match status" value="1"/>
</dbReference>